<gene>
    <name evidence="1" type="primary">Necator_chrIII.g9746</name>
    <name evidence="1" type="ORF">RB195_008981</name>
</gene>
<dbReference type="EMBL" id="JAVFWL010000003">
    <property type="protein sequence ID" value="KAK6740854.1"/>
    <property type="molecule type" value="Genomic_DNA"/>
</dbReference>
<organism evidence="1 2">
    <name type="scientific">Necator americanus</name>
    <name type="common">Human hookworm</name>
    <dbReference type="NCBI Taxonomy" id="51031"/>
    <lineage>
        <taxon>Eukaryota</taxon>
        <taxon>Metazoa</taxon>
        <taxon>Ecdysozoa</taxon>
        <taxon>Nematoda</taxon>
        <taxon>Chromadorea</taxon>
        <taxon>Rhabditida</taxon>
        <taxon>Rhabditina</taxon>
        <taxon>Rhabditomorpha</taxon>
        <taxon>Strongyloidea</taxon>
        <taxon>Ancylostomatidae</taxon>
        <taxon>Bunostominae</taxon>
        <taxon>Necator</taxon>
    </lineage>
</organism>
<comment type="caution">
    <text evidence="1">The sequence shown here is derived from an EMBL/GenBank/DDBJ whole genome shotgun (WGS) entry which is preliminary data.</text>
</comment>
<accession>A0ABR1CR90</accession>
<proteinExistence type="predicted"/>
<evidence type="ECO:0000313" key="2">
    <source>
        <dbReference type="Proteomes" id="UP001303046"/>
    </source>
</evidence>
<dbReference type="Proteomes" id="UP001303046">
    <property type="component" value="Unassembled WGS sequence"/>
</dbReference>
<evidence type="ECO:0000313" key="1">
    <source>
        <dbReference type="EMBL" id="KAK6740854.1"/>
    </source>
</evidence>
<name>A0ABR1CR90_NECAM</name>
<keyword evidence="2" id="KW-1185">Reference proteome</keyword>
<sequence>MIGIKKNLSLRKLEKKKPVCGLEPYNDYKENISHSSARNAGGNKHLRTNKTERWLVRHQPLLRIQTLVKRLL</sequence>
<protein>
    <submittedName>
        <fullName evidence="1">Uncharacterized protein</fullName>
    </submittedName>
</protein>
<reference evidence="1 2" key="1">
    <citation type="submission" date="2023-08" db="EMBL/GenBank/DDBJ databases">
        <title>A Necator americanus chromosomal reference genome.</title>
        <authorList>
            <person name="Ilik V."/>
            <person name="Petrzelkova K.J."/>
            <person name="Pardy F."/>
            <person name="Fuh T."/>
            <person name="Niatou-Singa F.S."/>
            <person name="Gouil Q."/>
            <person name="Baker L."/>
            <person name="Ritchie M.E."/>
            <person name="Jex A.R."/>
            <person name="Gazzola D."/>
            <person name="Li H."/>
            <person name="Toshio Fujiwara R."/>
            <person name="Zhan B."/>
            <person name="Aroian R.V."/>
            <person name="Pafco B."/>
            <person name="Schwarz E.M."/>
        </authorList>
    </citation>
    <scope>NUCLEOTIDE SEQUENCE [LARGE SCALE GENOMIC DNA]</scope>
    <source>
        <strain evidence="1 2">Aroian</strain>
        <tissue evidence="1">Whole animal</tissue>
    </source>
</reference>